<keyword evidence="4" id="KW-1185">Reference proteome</keyword>
<name>A0A430FA90_9BIFI</name>
<reference evidence="3 4" key="1">
    <citation type="submission" date="2018-09" db="EMBL/GenBank/DDBJ databases">
        <title>Characterization of the phylogenetic diversity of five novel species belonging to the genus Bifidobacterium.</title>
        <authorList>
            <person name="Lugli G.A."/>
            <person name="Duranti S."/>
            <person name="Milani C."/>
        </authorList>
    </citation>
    <scope>NUCLEOTIDE SEQUENCE [LARGE SCALE GENOMIC DNA]</scope>
    <source>
        <strain evidence="3 4">2020B</strain>
    </source>
</reference>
<dbReference type="InterPro" id="IPR009148">
    <property type="entry name" value="PcsB-like"/>
</dbReference>
<dbReference type="Gene3D" id="3.90.1720.10">
    <property type="entry name" value="endopeptidase domain like (from Nostoc punctiforme)"/>
    <property type="match status" value="1"/>
</dbReference>
<accession>A0A430FA90</accession>
<evidence type="ECO:0000313" key="3">
    <source>
        <dbReference type="EMBL" id="RSX49757.1"/>
    </source>
</evidence>
<evidence type="ECO:0000313" key="4">
    <source>
        <dbReference type="Proteomes" id="UP000288052"/>
    </source>
</evidence>
<dbReference type="AlphaFoldDB" id="A0A430FA90"/>
<comment type="caution">
    <text evidence="3">The sequence shown here is derived from an EMBL/GenBank/DDBJ whole genome shotgun (WGS) entry which is preliminary data.</text>
</comment>
<protein>
    <submittedName>
        <fullName evidence="3">Surface antigen</fullName>
    </submittedName>
</protein>
<dbReference type="SUPFAM" id="SSF54001">
    <property type="entry name" value="Cysteine proteinases"/>
    <property type="match status" value="1"/>
</dbReference>
<organism evidence="3 4">
    <name type="scientific">Bifidobacterium castoris</name>
    <dbReference type="NCBI Taxonomy" id="2306972"/>
    <lineage>
        <taxon>Bacteria</taxon>
        <taxon>Bacillati</taxon>
        <taxon>Actinomycetota</taxon>
        <taxon>Actinomycetes</taxon>
        <taxon>Bifidobacteriales</taxon>
        <taxon>Bifidobacteriaceae</taxon>
        <taxon>Bifidobacterium</taxon>
    </lineage>
</organism>
<dbReference type="OrthoDB" id="3240061at2"/>
<dbReference type="PRINTS" id="PR01852">
    <property type="entry name" value="SIBAPROTEIN"/>
</dbReference>
<gene>
    <name evidence="3" type="ORF">D2E22_0218</name>
</gene>
<evidence type="ECO:0000256" key="1">
    <source>
        <dbReference type="SAM" id="MobiDB-lite"/>
    </source>
</evidence>
<feature type="domain" description="Peptidase C51" evidence="2">
    <location>
        <begin position="142"/>
        <end position="269"/>
    </location>
</feature>
<feature type="region of interest" description="Disordered" evidence="1">
    <location>
        <begin position="103"/>
        <end position="160"/>
    </location>
</feature>
<dbReference type="EMBL" id="QXGI01000001">
    <property type="protein sequence ID" value="RSX49757.1"/>
    <property type="molecule type" value="Genomic_DNA"/>
</dbReference>
<sequence length="269" mass="27704">MSAAHAKPLSRRRRRRRECAARRAVGAVFLMLLGAASCGLVMSGTAGATGASHGHSPVTRVTQAAAADRSQTRADLFADNAHAASVDATGTWKLSDDRIDVDALTTPKPAPAAGEPSDTAASPAAGQTRASEQTVALLNDTAKPDAARTGTPADTGDTGNAYPWGQCTWWAYERRHQLGLPAGSHFGNAASWAASAAALGYTVDTTPTVGAIVVFQPGQAGAHPVYGHVAVVEQIHDDGSVTISESNVQGLGVISNRTLPAASQYAYIH</sequence>
<dbReference type="InterPro" id="IPR007921">
    <property type="entry name" value="CHAP_dom"/>
</dbReference>
<dbReference type="RefSeq" id="WP_126031275.1">
    <property type="nucleotide sequence ID" value="NZ_QXGI01000001.1"/>
</dbReference>
<dbReference type="InterPro" id="IPR038765">
    <property type="entry name" value="Papain-like_cys_pep_sf"/>
</dbReference>
<evidence type="ECO:0000259" key="2">
    <source>
        <dbReference type="PROSITE" id="PS50911"/>
    </source>
</evidence>
<proteinExistence type="predicted"/>
<dbReference type="Pfam" id="PF05257">
    <property type="entry name" value="CHAP"/>
    <property type="match status" value="1"/>
</dbReference>
<dbReference type="PROSITE" id="PS50911">
    <property type="entry name" value="CHAP"/>
    <property type="match status" value="1"/>
</dbReference>
<dbReference type="Proteomes" id="UP000288052">
    <property type="component" value="Unassembled WGS sequence"/>
</dbReference>